<name>A0ABU6NYG7_9BACI</name>
<evidence type="ECO:0000313" key="10">
    <source>
        <dbReference type="EMBL" id="MED4401920.1"/>
    </source>
</evidence>
<evidence type="ECO:0000256" key="3">
    <source>
        <dbReference type="ARBA" id="ARBA00022741"/>
    </source>
</evidence>
<keyword evidence="6 7" id="KW-0472">Membrane</keyword>
<dbReference type="PROSITE" id="PS50929">
    <property type="entry name" value="ABC_TM1F"/>
    <property type="match status" value="1"/>
</dbReference>
<accession>A0ABU6NYG7</accession>
<evidence type="ECO:0000256" key="6">
    <source>
        <dbReference type="ARBA" id="ARBA00023136"/>
    </source>
</evidence>
<dbReference type="CDD" id="cd18548">
    <property type="entry name" value="ABC_6TM_Tm287_like"/>
    <property type="match status" value="1"/>
</dbReference>
<comment type="caution">
    <text evidence="10">The sequence shown here is derived from an EMBL/GenBank/DDBJ whole genome shotgun (WGS) entry which is preliminary data.</text>
</comment>
<feature type="transmembrane region" description="Helical" evidence="7">
    <location>
        <begin position="133"/>
        <end position="151"/>
    </location>
</feature>
<dbReference type="InterPro" id="IPR036640">
    <property type="entry name" value="ABC1_TM_sf"/>
</dbReference>
<evidence type="ECO:0000313" key="11">
    <source>
        <dbReference type="Proteomes" id="UP001342826"/>
    </source>
</evidence>
<feature type="domain" description="ABC transporter" evidence="8">
    <location>
        <begin position="333"/>
        <end position="566"/>
    </location>
</feature>
<dbReference type="PROSITE" id="PS00211">
    <property type="entry name" value="ABC_TRANSPORTER_1"/>
    <property type="match status" value="1"/>
</dbReference>
<dbReference type="PANTHER" id="PTHR43394">
    <property type="entry name" value="ATP-DEPENDENT PERMEASE MDL1, MITOCHONDRIAL"/>
    <property type="match status" value="1"/>
</dbReference>
<feature type="transmembrane region" description="Helical" evidence="7">
    <location>
        <begin position="240"/>
        <end position="258"/>
    </location>
</feature>
<dbReference type="Gene3D" id="3.40.50.300">
    <property type="entry name" value="P-loop containing nucleotide triphosphate hydrolases"/>
    <property type="match status" value="1"/>
</dbReference>
<evidence type="ECO:0000256" key="1">
    <source>
        <dbReference type="ARBA" id="ARBA00004651"/>
    </source>
</evidence>
<keyword evidence="4 10" id="KW-0067">ATP-binding</keyword>
<dbReference type="InterPro" id="IPR017871">
    <property type="entry name" value="ABC_transporter-like_CS"/>
</dbReference>
<dbReference type="PROSITE" id="PS50893">
    <property type="entry name" value="ABC_TRANSPORTER_2"/>
    <property type="match status" value="1"/>
</dbReference>
<comment type="subcellular location">
    <subcellularLocation>
        <location evidence="1">Cell membrane</location>
        <topology evidence="1">Multi-pass membrane protein</topology>
    </subcellularLocation>
</comment>
<proteinExistence type="predicted"/>
<dbReference type="Proteomes" id="UP001342826">
    <property type="component" value="Unassembled WGS sequence"/>
</dbReference>
<feature type="transmembrane region" description="Helical" evidence="7">
    <location>
        <begin position="278"/>
        <end position="296"/>
    </location>
</feature>
<evidence type="ECO:0000259" key="9">
    <source>
        <dbReference type="PROSITE" id="PS50929"/>
    </source>
</evidence>
<dbReference type="SUPFAM" id="SSF52540">
    <property type="entry name" value="P-loop containing nucleoside triphosphate hydrolases"/>
    <property type="match status" value="1"/>
</dbReference>
<gene>
    <name evidence="10" type="ORF">P9271_11390</name>
</gene>
<evidence type="ECO:0000259" key="8">
    <source>
        <dbReference type="PROSITE" id="PS50893"/>
    </source>
</evidence>
<feature type="transmembrane region" description="Helical" evidence="7">
    <location>
        <begin position="55"/>
        <end position="76"/>
    </location>
</feature>
<feature type="domain" description="ABC transmembrane type-1" evidence="9">
    <location>
        <begin position="16"/>
        <end position="298"/>
    </location>
</feature>
<keyword evidence="11" id="KW-1185">Reference proteome</keyword>
<dbReference type="RefSeq" id="WP_328015247.1">
    <property type="nucleotide sequence ID" value="NZ_JARTFS010000008.1"/>
</dbReference>
<dbReference type="Pfam" id="PF00005">
    <property type="entry name" value="ABC_tran"/>
    <property type="match status" value="1"/>
</dbReference>
<evidence type="ECO:0000256" key="4">
    <source>
        <dbReference type="ARBA" id="ARBA00022840"/>
    </source>
</evidence>
<dbReference type="Gene3D" id="1.20.1560.10">
    <property type="entry name" value="ABC transporter type 1, transmembrane domain"/>
    <property type="match status" value="1"/>
</dbReference>
<dbReference type="InterPro" id="IPR027417">
    <property type="entry name" value="P-loop_NTPase"/>
</dbReference>
<dbReference type="InterPro" id="IPR011527">
    <property type="entry name" value="ABC1_TM_dom"/>
</dbReference>
<dbReference type="GO" id="GO:0005524">
    <property type="term" value="F:ATP binding"/>
    <property type="evidence" value="ECO:0007669"/>
    <property type="project" value="UniProtKB-KW"/>
</dbReference>
<dbReference type="InterPro" id="IPR003439">
    <property type="entry name" value="ABC_transporter-like_ATP-bd"/>
</dbReference>
<evidence type="ECO:0000256" key="7">
    <source>
        <dbReference type="SAM" id="Phobius"/>
    </source>
</evidence>
<keyword evidence="2 7" id="KW-0812">Transmembrane</keyword>
<protein>
    <submittedName>
        <fullName evidence="10">ABC transporter ATP-binding protein</fullName>
    </submittedName>
</protein>
<keyword evidence="3" id="KW-0547">Nucleotide-binding</keyword>
<organism evidence="10 11">
    <name type="scientific">Metabacillus fastidiosus</name>
    <dbReference type="NCBI Taxonomy" id="1458"/>
    <lineage>
        <taxon>Bacteria</taxon>
        <taxon>Bacillati</taxon>
        <taxon>Bacillota</taxon>
        <taxon>Bacilli</taxon>
        <taxon>Bacillales</taxon>
        <taxon>Bacillaceae</taxon>
        <taxon>Metabacillus</taxon>
    </lineage>
</organism>
<evidence type="ECO:0000256" key="5">
    <source>
        <dbReference type="ARBA" id="ARBA00022989"/>
    </source>
</evidence>
<dbReference type="PANTHER" id="PTHR43394:SF1">
    <property type="entry name" value="ATP-BINDING CASSETTE SUB-FAMILY B MEMBER 10, MITOCHONDRIAL"/>
    <property type="match status" value="1"/>
</dbReference>
<keyword evidence="5 7" id="KW-1133">Transmembrane helix</keyword>
<evidence type="ECO:0000256" key="2">
    <source>
        <dbReference type="ARBA" id="ARBA00022692"/>
    </source>
</evidence>
<reference evidence="10 11" key="1">
    <citation type="submission" date="2023-03" db="EMBL/GenBank/DDBJ databases">
        <title>Bacillus Genome Sequencing.</title>
        <authorList>
            <person name="Dunlap C."/>
        </authorList>
    </citation>
    <scope>NUCLEOTIDE SEQUENCE [LARGE SCALE GENOMIC DNA]</scope>
    <source>
        <strain evidence="10 11">NRS-1717</strain>
    </source>
</reference>
<dbReference type="InterPro" id="IPR003593">
    <property type="entry name" value="AAA+_ATPase"/>
</dbReference>
<sequence>MKKILAFTKPYRFLIIFALFLMFVELAVELVQPLLMAKIIDDGIVAKDFNMVLKWGGIMLGISLLAFISGIINSFYASHISQNFGYDIRKKLFEKVQSFSFTNLGRFETSSLITRMTNDVTQIQTTLFMSLRIMLRAPLTVIFGIALALIVNFQLGIFLAVALPLLLVCMKWIMKKGGLLFRTVQGKLDRVNGVMQENLTSMRLIKAFLRKDYEVNRFTKAANELTKGTASAFRTIEMTMPIMLLVMNVTILVVLWKGSLQVSNSEVKIGEVVAVVNYALRITSSLSMFSFIIMFFSRAKASSKRVTEVLETDVDLIDSADAEEEKSALEGKIEFQEASFKYPNSEAEVLKNVSFTVHSGETIAILGATGSGKSSLFQLIPRLYEANSGSIFIDDQEIKKYKLEHLRKQIGLVPQEAMLFSGSVQSNIMWGKEDATMDEVIFAAKNAQIHETIMALPQQYDSILGQKGINLSGGQKQRLSIARALVRNPKILLLDDSTSALDLKTEAKLLEAIKKYNCTTLIITQKISTAMQADKTLLLEDGMIIAEGTHEELMKTTKLYRKITESQFGKEMFTHDQTVN</sequence>
<dbReference type="SUPFAM" id="SSF90123">
    <property type="entry name" value="ABC transporter transmembrane region"/>
    <property type="match status" value="1"/>
</dbReference>
<feature type="transmembrane region" description="Helical" evidence="7">
    <location>
        <begin position="12"/>
        <end position="35"/>
    </location>
</feature>
<dbReference type="Pfam" id="PF00664">
    <property type="entry name" value="ABC_membrane"/>
    <property type="match status" value="1"/>
</dbReference>
<dbReference type="EMBL" id="JARTFS010000008">
    <property type="protein sequence ID" value="MED4401920.1"/>
    <property type="molecule type" value="Genomic_DNA"/>
</dbReference>
<dbReference type="InterPro" id="IPR039421">
    <property type="entry name" value="Type_1_exporter"/>
</dbReference>
<dbReference type="SMART" id="SM00382">
    <property type="entry name" value="AAA"/>
    <property type="match status" value="1"/>
</dbReference>